<dbReference type="Gene3D" id="1.20.1260.10">
    <property type="match status" value="2"/>
</dbReference>
<organism evidence="2 3">
    <name type="scientific">Cutibacterium granulosum</name>
    <dbReference type="NCBI Taxonomy" id="33011"/>
    <lineage>
        <taxon>Bacteria</taxon>
        <taxon>Bacillati</taxon>
        <taxon>Actinomycetota</taxon>
        <taxon>Actinomycetes</taxon>
        <taxon>Propionibacteriales</taxon>
        <taxon>Propionibacteriaceae</taxon>
        <taxon>Cutibacterium</taxon>
    </lineage>
</organism>
<evidence type="ECO:0000256" key="1">
    <source>
        <dbReference type="SAM" id="MobiDB-lite"/>
    </source>
</evidence>
<feature type="region of interest" description="Disordered" evidence="1">
    <location>
        <begin position="150"/>
        <end position="194"/>
    </location>
</feature>
<dbReference type="RefSeq" id="WP_036957533.1">
    <property type="nucleotide sequence ID" value="NZ_LT906441.1"/>
</dbReference>
<protein>
    <submittedName>
        <fullName evidence="2">Uncharacterized protein</fullName>
    </submittedName>
</protein>
<dbReference type="EMBL" id="LT906441">
    <property type="protein sequence ID" value="SNV37046.1"/>
    <property type="molecule type" value="Genomic_DNA"/>
</dbReference>
<reference evidence="2 3" key="1">
    <citation type="submission" date="2017-06" db="EMBL/GenBank/DDBJ databases">
        <authorList>
            <consortium name="Pathogen Informatics"/>
        </authorList>
    </citation>
    <scope>NUCLEOTIDE SEQUENCE [LARGE SCALE GENOMIC DNA]</scope>
    <source>
        <strain evidence="2 3">NCTC11865</strain>
    </source>
</reference>
<dbReference type="InterPro" id="IPR012347">
    <property type="entry name" value="Ferritin-like"/>
</dbReference>
<feature type="compositionally biased region" description="Basic and acidic residues" evidence="1">
    <location>
        <begin position="150"/>
        <end position="160"/>
    </location>
</feature>
<sequence>MASFDTAPYAAATTFWSIVCSSALTQLGSVVSAMELCPALADRFLIADRAKQLCEVLDEARPQVDEIGGLRRVEPMISSVVSYVPTTTWVQALLRDHILFGLQRDFMTQVADRIDPLMQPPESTWAQFFAHAEGRRARLDATLRRILDADTQGTDRHADSQDVTSPVQMDQTDRHEGSSPDSGEDRDDEETLGSGIRAEASVFARRYVGEVLSVAQRLAAVEQDLTVALTGRDQDDDDINAVNEIMADVLHRNDDRLADLGLEP</sequence>
<dbReference type="Proteomes" id="UP000215332">
    <property type="component" value="Chromosome 1"/>
</dbReference>
<dbReference type="KEGG" id="cgrn:4412665_01454"/>
<evidence type="ECO:0000313" key="3">
    <source>
        <dbReference type="Proteomes" id="UP000215332"/>
    </source>
</evidence>
<gene>
    <name evidence="2" type="ORF">SAMEA4412665_01454</name>
</gene>
<feature type="compositionally biased region" description="Acidic residues" evidence="1">
    <location>
        <begin position="182"/>
        <end position="191"/>
    </location>
</feature>
<accession>A0A239WS76</accession>
<name>A0A239WS76_9ACTN</name>
<evidence type="ECO:0000313" key="2">
    <source>
        <dbReference type="EMBL" id="SNV37046.1"/>
    </source>
</evidence>
<proteinExistence type="predicted"/>
<feature type="compositionally biased region" description="Polar residues" evidence="1">
    <location>
        <begin position="161"/>
        <end position="170"/>
    </location>
</feature>
<dbReference type="AlphaFoldDB" id="A0A239WS76"/>